<dbReference type="Pfam" id="PF00089">
    <property type="entry name" value="Trypsin"/>
    <property type="match status" value="1"/>
</dbReference>
<keyword evidence="12" id="KW-1185">Reference proteome</keyword>
<keyword evidence="8" id="KW-1015">Disulfide bond</keyword>
<keyword evidence="2" id="KW-0964">Secreted</keyword>
<keyword evidence="5" id="KW-0378">Hydrolase</keyword>
<evidence type="ECO:0000256" key="5">
    <source>
        <dbReference type="ARBA" id="ARBA00022801"/>
    </source>
</evidence>
<evidence type="ECO:0000256" key="3">
    <source>
        <dbReference type="ARBA" id="ARBA00022670"/>
    </source>
</evidence>
<proteinExistence type="predicted"/>
<organism evidence="11 12">
    <name type="scientific">Zophobas morio</name>
    <dbReference type="NCBI Taxonomy" id="2755281"/>
    <lineage>
        <taxon>Eukaryota</taxon>
        <taxon>Metazoa</taxon>
        <taxon>Ecdysozoa</taxon>
        <taxon>Arthropoda</taxon>
        <taxon>Hexapoda</taxon>
        <taxon>Insecta</taxon>
        <taxon>Pterygota</taxon>
        <taxon>Neoptera</taxon>
        <taxon>Endopterygota</taxon>
        <taxon>Coleoptera</taxon>
        <taxon>Polyphaga</taxon>
        <taxon>Cucujiformia</taxon>
        <taxon>Tenebrionidae</taxon>
        <taxon>Zophobas</taxon>
    </lineage>
</organism>
<dbReference type="GO" id="GO:0006508">
    <property type="term" value="P:proteolysis"/>
    <property type="evidence" value="ECO:0007669"/>
    <property type="project" value="UniProtKB-KW"/>
</dbReference>
<protein>
    <recommendedName>
        <fullName evidence="10">Peptidase S1 domain-containing protein</fullName>
    </recommendedName>
</protein>
<evidence type="ECO:0000256" key="2">
    <source>
        <dbReference type="ARBA" id="ARBA00022525"/>
    </source>
</evidence>
<dbReference type="GO" id="GO:0005576">
    <property type="term" value="C:extracellular region"/>
    <property type="evidence" value="ECO:0007669"/>
    <property type="project" value="UniProtKB-SubCell"/>
</dbReference>
<comment type="caution">
    <text evidence="11">The sequence shown here is derived from an EMBL/GenBank/DDBJ whole genome shotgun (WGS) entry which is preliminary data.</text>
</comment>
<dbReference type="EMBL" id="JALNTZ010000001">
    <property type="protein sequence ID" value="KAJ3666988.1"/>
    <property type="molecule type" value="Genomic_DNA"/>
</dbReference>
<keyword evidence="6" id="KW-0720">Serine protease</keyword>
<dbReference type="CDD" id="cd00190">
    <property type="entry name" value="Tryp_SPc"/>
    <property type="match status" value="1"/>
</dbReference>
<keyword evidence="4" id="KW-0732">Signal</keyword>
<dbReference type="GO" id="GO:0004252">
    <property type="term" value="F:serine-type endopeptidase activity"/>
    <property type="evidence" value="ECO:0007669"/>
    <property type="project" value="InterPro"/>
</dbReference>
<dbReference type="Pfam" id="PF16030">
    <property type="entry name" value="GD_N"/>
    <property type="match status" value="1"/>
</dbReference>
<evidence type="ECO:0000256" key="7">
    <source>
        <dbReference type="ARBA" id="ARBA00023145"/>
    </source>
</evidence>
<dbReference type="AlphaFoldDB" id="A0AA38J0I2"/>
<dbReference type="SMART" id="SM00020">
    <property type="entry name" value="Tryp_SPc"/>
    <property type="match status" value="1"/>
</dbReference>
<reference evidence="11" key="1">
    <citation type="journal article" date="2023" name="G3 (Bethesda)">
        <title>Whole genome assemblies of Zophobas morio and Tenebrio molitor.</title>
        <authorList>
            <person name="Kaur S."/>
            <person name="Stinson S.A."/>
            <person name="diCenzo G.C."/>
        </authorList>
    </citation>
    <scope>NUCLEOTIDE SEQUENCE</scope>
    <source>
        <strain evidence="11">QUZm001</strain>
    </source>
</reference>
<evidence type="ECO:0000256" key="4">
    <source>
        <dbReference type="ARBA" id="ARBA00022729"/>
    </source>
</evidence>
<dbReference type="InterPro" id="IPR001314">
    <property type="entry name" value="Peptidase_S1A"/>
</dbReference>
<evidence type="ECO:0000256" key="1">
    <source>
        <dbReference type="ARBA" id="ARBA00004613"/>
    </source>
</evidence>
<comment type="subcellular location">
    <subcellularLocation>
        <location evidence="1">Secreted</location>
    </subcellularLocation>
</comment>
<gene>
    <name evidence="11" type="ORF">Zmor_002401</name>
</gene>
<evidence type="ECO:0000313" key="12">
    <source>
        <dbReference type="Proteomes" id="UP001168821"/>
    </source>
</evidence>
<keyword evidence="7" id="KW-0865">Zymogen</keyword>
<dbReference type="PANTHER" id="PTHR24260:SF143">
    <property type="entry name" value="SERINE PROTEASE GD-LIKE PROTEIN"/>
    <property type="match status" value="1"/>
</dbReference>
<dbReference type="PRINTS" id="PR00722">
    <property type="entry name" value="CHYMOTRYPSIN"/>
</dbReference>
<dbReference type="PROSITE" id="PS50240">
    <property type="entry name" value="TRYPSIN_DOM"/>
    <property type="match status" value="1"/>
</dbReference>
<dbReference type="InterPro" id="IPR001254">
    <property type="entry name" value="Trypsin_dom"/>
</dbReference>
<dbReference type="InterPro" id="IPR051333">
    <property type="entry name" value="CLIP_Serine_Protease"/>
</dbReference>
<dbReference type="SUPFAM" id="SSF50494">
    <property type="entry name" value="Trypsin-like serine proteases"/>
    <property type="match status" value="1"/>
</dbReference>
<evidence type="ECO:0000256" key="9">
    <source>
        <dbReference type="SAM" id="MobiDB-lite"/>
    </source>
</evidence>
<dbReference type="Proteomes" id="UP001168821">
    <property type="component" value="Unassembled WGS sequence"/>
</dbReference>
<feature type="region of interest" description="Disordered" evidence="9">
    <location>
        <begin position="132"/>
        <end position="181"/>
    </location>
</feature>
<dbReference type="PANTHER" id="PTHR24260">
    <property type="match status" value="1"/>
</dbReference>
<accession>A0AA38J0I2</accession>
<dbReference type="Gene3D" id="2.40.10.10">
    <property type="entry name" value="Trypsin-like serine proteases"/>
    <property type="match status" value="1"/>
</dbReference>
<keyword evidence="3" id="KW-0645">Protease</keyword>
<evidence type="ECO:0000259" key="10">
    <source>
        <dbReference type="PROSITE" id="PS50240"/>
    </source>
</evidence>
<evidence type="ECO:0000256" key="8">
    <source>
        <dbReference type="ARBA" id="ARBA00023157"/>
    </source>
</evidence>
<feature type="domain" description="Peptidase S1" evidence="10">
    <location>
        <begin position="217"/>
        <end position="473"/>
    </location>
</feature>
<name>A0AA38J0I2_9CUCU</name>
<dbReference type="InterPro" id="IPR031986">
    <property type="entry name" value="GD_N"/>
</dbReference>
<dbReference type="FunFam" id="2.40.10.10:FF:000146">
    <property type="entry name" value="Serine protease 53"/>
    <property type="match status" value="1"/>
</dbReference>
<dbReference type="InterPro" id="IPR043504">
    <property type="entry name" value="Peptidase_S1_PA_chymotrypsin"/>
</dbReference>
<evidence type="ECO:0000256" key="6">
    <source>
        <dbReference type="ARBA" id="ARBA00022825"/>
    </source>
</evidence>
<dbReference type="InterPro" id="IPR009003">
    <property type="entry name" value="Peptidase_S1_PA"/>
</dbReference>
<evidence type="ECO:0000313" key="11">
    <source>
        <dbReference type="EMBL" id="KAJ3666988.1"/>
    </source>
</evidence>
<sequence>MDYLFYFLLVVPASTQFISPCPRLFKYEPELAEKGRWYGVFTVLSDVNITGVWLRLIFDKESIQIGNWFGEALTKDNKEYLLKNPHHKLVANESYNLRFYINYNPKETPAQLTMVKLNGKIVCPEGEVSTEPSVTTTTLLSNRFPNKSNDSDKSTEGTFDDFSVPTHGASNQSEQSSNKDESDFFQGDFAIFNNPRPLTSVNDATCGTVVTLPRPLITYSQPTQEAEFPWHAAIYRAQGVDLRFICGASLITRYHLITVAHCVTKRVSRETVNPDDLLVYLGKYYSKIWTNPGIQNRQVEKITIHSQFNPQFFMNNIAVVKLASPAEITFYVRPVCLWDEDTRLLAVTSRVGNVVGWGWDENGLFPEKLTKARMPVVSQETCIYSYPDFYARYTSSTSYCAGFNNGTSVCNGDSGAGMVFPKTYSNSDSRVWQLRGIVSVSVALKNQTRCDPSNYVIFTDVAKYLDWIHASLN</sequence>